<evidence type="ECO:0000313" key="2">
    <source>
        <dbReference type="Proteomes" id="UP000502179"/>
    </source>
</evidence>
<dbReference type="RefSeq" id="WP_166032656.1">
    <property type="nucleotide sequence ID" value="NZ_CP048877.1"/>
</dbReference>
<keyword evidence="2" id="KW-1185">Reference proteome</keyword>
<dbReference type="EMBL" id="CP048877">
    <property type="protein sequence ID" value="QIJ72439.1"/>
    <property type="molecule type" value="Genomic_DNA"/>
</dbReference>
<dbReference type="KEGG" id="tav:G4V39_09220"/>
<accession>A0A6G7PXM2</accession>
<evidence type="ECO:0000313" key="1">
    <source>
        <dbReference type="EMBL" id="QIJ72439.1"/>
    </source>
</evidence>
<sequence>MPSRSQKTGAKDSSRERILARALPPRAPLARVLLETSPAEAERIFNRLPLFEQVEVVLTAPWEIRQKLILLSERAPELVQKLPPQELFWTIKAIGPEDALSLLALATPEQMAFIFDLDWWRKDSLVPERILSWLIILFEVSEDKVAQWLVSVDEDLLAAVMHLFIRVNKRPDDTDFMEARDRLPPFTLDDTYFIAFRKKKLEPIFMRLLQILIEVSPERYRNLMETLLWELPAEVQERAYRWRKGRLGDLGVPDYFEALDIYARLESPKQMRPVERRYLPEPTEDLPPPAFLPVVYMGEGLFTQALSRITDPAQFERLRRELAWVVNKILMTDEINLDDPSQVKRAIEKAESYFNLALEVLSGKNPEEARACLEEYLLEDLFRLAHTKLRGLRRQALALFEDEPLAEALSFLDEPYKLTLEGLLQERPQDIFYFDQKAQGTDQEFRFFQNLTEVKEVAGRLKEIELFGRLLPRIFGPPRGWPGKCLLAPTNITETEDLVWSGLLATALANWLLKGAFVFEPLTRREWSAFLKRLLEPAREGERARIPPQIRQEVERNFKALIDPVEEETLTRFLDYFFGRLEDEFAYVDPSSPPDPRYITLVVVRLGEDG</sequence>
<dbReference type="InterPro" id="IPR045750">
    <property type="entry name" value="DUF6178"/>
</dbReference>
<protein>
    <submittedName>
        <fullName evidence="1">Uncharacterized protein</fullName>
    </submittedName>
</protein>
<gene>
    <name evidence="1" type="ORF">G4V39_09220</name>
</gene>
<dbReference type="Proteomes" id="UP000502179">
    <property type="component" value="Chromosome"/>
</dbReference>
<dbReference type="Pfam" id="PF19676">
    <property type="entry name" value="DUF6178"/>
    <property type="match status" value="1"/>
</dbReference>
<name>A0A6G7PXM2_9BACT</name>
<organism evidence="1 2">
    <name type="scientific">Thermosulfuriphilus ammonigenes</name>
    <dbReference type="NCBI Taxonomy" id="1936021"/>
    <lineage>
        <taxon>Bacteria</taxon>
        <taxon>Pseudomonadati</taxon>
        <taxon>Thermodesulfobacteriota</taxon>
        <taxon>Thermodesulfobacteria</taxon>
        <taxon>Thermodesulfobacteriales</taxon>
        <taxon>Thermodesulfobacteriaceae</taxon>
        <taxon>Thermosulfuriphilus</taxon>
    </lineage>
</organism>
<reference evidence="1 2" key="1">
    <citation type="submission" date="2020-02" db="EMBL/GenBank/DDBJ databases">
        <title>Genome analysis of Thermosulfuriphilus ammonigenes ST65T, an anaerobic thermophilic chemolithoautotrophic bacterium isolated from a deep-sea hydrothermal vent.</title>
        <authorList>
            <person name="Slobodkina G."/>
            <person name="Allioux M."/>
            <person name="Merkel A."/>
            <person name="Alain K."/>
            <person name="Jebbar M."/>
            <person name="Slobodkin A."/>
        </authorList>
    </citation>
    <scope>NUCLEOTIDE SEQUENCE [LARGE SCALE GENOMIC DNA]</scope>
    <source>
        <strain evidence="1 2">ST65</strain>
    </source>
</reference>
<proteinExistence type="predicted"/>
<dbReference type="AlphaFoldDB" id="A0A6G7PXM2"/>